<proteinExistence type="predicted"/>
<dbReference type="OrthoDB" id="7403919at2"/>
<dbReference type="Proteomes" id="UP000199206">
    <property type="component" value="Unassembled WGS sequence"/>
</dbReference>
<dbReference type="AlphaFoldDB" id="A0A1H8G7B5"/>
<dbReference type="EMBL" id="FOCF01000006">
    <property type="protein sequence ID" value="SEN39926.1"/>
    <property type="molecule type" value="Genomic_DNA"/>
</dbReference>
<gene>
    <name evidence="1" type="ORF">SAMN05192583_2733</name>
</gene>
<name>A0A1H8G7B5_9SPHN</name>
<keyword evidence="2" id="KW-1185">Reference proteome</keyword>
<dbReference type="STRING" id="1166340.SAMN05192583_2733"/>
<sequence length="317" mass="33081">MSAAATWIWEDGIGETRAALIVDGCIVEAAIEPHGPALRVGAVVEARIAEAVPGGGAIVVADEIEALLDRIPPRTGTGRTIRVAVVRDAIPEAGRPKRAKVVASDAAVAPAPTLRDRIAASGIPARQLRAHEPDALEAAGWSELLAEALTGEIAFPGGALRLSPTPAMTLFDVDGAGPAEPLAIAGARAAVAAIRRMGIGGSVGIDLPTLAGKGPRAAVAAAIDAALPLPFERTAVNGFGFLQIVRPRPRASLPELLRSDPIAAEARALLRRLEREPLGSPTHHRVPPAVLRHLEPHPDWLELLARRTGVRHRLDTL</sequence>
<protein>
    <submittedName>
        <fullName evidence="1">Uncharacterized protein</fullName>
    </submittedName>
</protein>
<accession>A0A1H8G7B5</accession>
<reference evidence="2" key="1">
    <citation type="submission" date="2016-10" db="EMBL/GenBank/DDBJ databases">
        <authorList>
            <person name="Varghese N."/>
            <person name="Submissions S."/>
        </authorList>
    </citation>
    <scope>NUCLEOTIDE SEQUENCE [LARGE SCALE GENOMIC DNA]</scope>
    <source>
        <strain evidence="2">S6-262</strain>
    </source>
</reference>
<organism evidence="1 2">
    <name type="scientific">Sphingomonas gellani</name>
    <dbReference type="NCBI Taxonomy" id="1166340"/>
    <lineage>
        <taxon>Bacteria</taxon>
        <taxon>Pseudomonadati</taxon>
        <taxon>Pseudomonadota</taxon>
        <taxon>Alphaproteobacteria</taxon>
        <taxon>Sphingomonadales</taxon>
        <taxon>Sphingomonadaceae</taxon>
        <taxon>Sphingomonas</taxon>
    </lineage>
</organism>
<evidence type="ECO:0000313" key="1">
    <source>
        <dbReference type="EMBL" id="SEN39926.1"/>
    </source>
</evidence>
<evidence type="ECO:0000313" key="2">
    <source>
        <dbReference type="Proteomes" id="UP000199206"/>
    </source>
</evidence>